<proteinExistence type="predicted"/>
<protein>
    <recommendedName>
        <fullName evidence="4">Fungal-type protein kinase domain-containing protein</fullName>
    </recommendedName>
</protein>
<name>A0A1M3TVX1_ASPLC</name>
<accession>A0A1M3TVX1</accession>
<evidence type="ECO:0000313" key="2">
    <source>
        <dbReference type="EMBL" id="OJZ91018.1"/>
    </source>
</evidence>
<organism evidence="2 3">
    <name type="scientific">Aspergillus luchuensis (strain CBS 106.47)</name>
    <dbReference type="NCBI Taxonomy" id="1137211"/>
    <lineage>
        <taxon>Eukaryota</taxon>
        <taxon>Fungi</taxon>
        <taxon>Dikarya</taxon>
        <taxon>Ascomycota</taxon>
        <taxon>Pezizomycotina</taxon>
        <taxon>Eurotiomycetes</taxon>
        <taxon>Eurotiomycetidae</taxon>
        <taxon>Eurotiales</taxon>
        <taxon>Aspergillaceae</taxon>
        <taxon>Aspergillus</taxon>
        <taxon>Aspergillus subgen. Circumdati</taxon>
    </lineage>
</organism>
<evidence type="ECO:0008006" key="4">
    <source>
        <dbReference type="Google" id="ProtNLM"/>
    </source>
</evidence>
<dbReference type="OrthoDB" id="2156052at2759"/>
<dbReference type="AlphaFoldDB" id="A0A1M3TVX1"/>
<evidence type="ECO:0000256" key="1">
    <source>
        <dbReference type="SAM" id="MobiDB-lite"/>
    </source>
</evidence>
<gene>
    <name evidence="2" type="ORF">ASPFODRAFT_29439</name>
</gene>
<evidence type="ECO:0000313" key="3">
    <source>
        <dbReference type="Proteomes" id="UP000184063"/>
    </source>
</evidence>
<dbReference type="VEuPathDB" id="FungiDB:ASPFODRAFT_29439"/>
<sequence length="281" mass="32282">MTNNILPRGHLERIWASVPHLRNEEKCRTLKPDGSQFRLHRDQLLDWENFTQKIKVLSNPYCGNHYPFMPAVPNETFGVANDLEVQGHFVQSALHPVGEAFNYLNLGMFFGDSQWGVNHRKGDKKKKHGRDESEDEVVKKGGKKGTLVSDIVIVEDERHTIRALCEVKTHWAFEPGKEETWKSFIARKSGQLARYMDDHHCRHGIYTVYEYTWFLKSVDDTHWAVSQPISASSVSTSTALSLRECLLALVIAGADEERSYYPARYGKPLTTRRHTMIEKPT</sequence>
<dbReference type="EMBL" id="KV878237">
    <property type="protein sequence ID" value="OJZ91018.1"/>
    <property type="molecule type" value="Genomic_DNA"/>
</dbReference>
<dbReference type="Proteomes" id="UP000184063">
    <property type="component" value="Unassembled WGS sequence"/>
</dbReference>
<feature type="region of interest" description="Disordered" evidence="1">
    <location>
        <begin position="120"/>
        <end position="140"/>
    </location>
</feature>
<reference evidence="3" key="1">
    <citation type="journal article" date="2017" name="Genome Biol.">
        <title>Comparative genomics reveals high biological diversity and specific adaptations in the industrially and medically important fungal genus Aspergillus.</title>
        <authorList>
            <person name="de Vries R.P."/>
            <person name="Riley R."/>
            <person name="Wiebenga A."/>
            <person name="Aguilar-Osorio G."/>
            <person name="Amillis S."/>
            <person name="Uchima C.A."/>
            <person name="Anderluh G."/>
            <person name="Asadollahi M."/>
            <person name="Askin M."/>
            <person name="Barry K."/>
            <person name="Battaglia E."/>
            <person name="Bayram O."/>
            <person name="Benocci T."/>
            <person name="Braus-Stromeyer S.A."/>
            <person name="Caldana C."/>
            <person name="Canovas D."/>
            <person name="Cerqueira G.C."/>
            <person name="Chen F."/>
            <person name="Chen W."/>
            <person name="Choi C."/>
            <person name="Clum A."/>
            <person name="Dos Santos R.A."/>
            <person name="Damasio A.R."/>
            <person name="Diallinas G."/>
            <person name="Emri T."/>
            <person name="Fekete E."/>
            <person name="Flipphi M."/>
            <person name="Freyberg S."/>
            <person name="Gallo A."/>
            <person name="Gournas C."/>
            <person name="Habgood R."/>
            <person name="Hainaut M."/>
            <person name="Harispe M.L."/>
            <person name="Henrissat B."/>
            <person name="Hilden K.S."/>
            <person name="Hope R."/>
            <person name="Hossain A."/>
            <person name="Karabika E."/>
            <person name="Karaffa L."/>
            <person name="Karanyi Z."/>
            <person name="Krasevec N."/>
            <person name="Kuo A."/>
            <person name="Kusch H."/>
            <person name="LaButti K."/>
            <person name="Lagendijk E.L."/>
            <person name="Lapidus A."/>
            <person name="Levasseur A."/>
            <person name="Lindquist E."/>
            <person name="Lipzen A."/>
            <person name="Logrieco A.F."/>
            <person name="MacCabe A."/>
            <person name="Maekelae M.R."/>
            <person name="Malavazi I."/>
            <person name="Melin P."/>
            <person name="Meyer V."/>
            <person name="Mielnichuk N."/>
            <person name="Miskei M."/>
            <person name="Molnar A.P."/>
            <person name="Mule G."/>
            <person name="Ngan C.Y."/>
            <person name="Orejas M."/>
            <person name="Orosz E."/>
            <person name="Ouedraogo J.P."/>
            <person name="Overkamp K.M."/>
            <person name="Park H.-S."/>
            <person name="Perrone G."/>
            <person name="Piumi F."/>
            <person name="Punt P.J."/>
            <person name="Ram A.F."/>
            <person name="Ramon A."/>
            <person name="Rauscher S."/>
            <person name="Record E."/>
            <person name="Riano-Pachon D.M."/>
            <person name="Robert V."/>
            <person name="Roehrig J."/>
            <person name="Ruller R."/>
            <person name="Salamov A."/>
            <person name="Salih N.S."/>
            <person name="Samson R.A."/>
            <person name="Sandor E."/>
            <person name="Sanguinetti M."/>
            <person name="Schuetze T."/>
            <person name="Sepcic K."/>
            <person name="Shelest E."/>
            <person name="Sherlock G."/>
            <person name="Sophianopoulou V."/>
            <person name="Squina F.M."/>
            <person name="Sun H."/>
            <person name="Susca A."/>
            <person name="Todd R.B."/>
            <person name="Tsang A."/>
            <person name="Unkles S.E."/>
            <person name="van de Wiele N."/>
            <person name="van Rossen-Uffink D."/>
            <person name="Oliveira J.V."/>
            <person name="Vesth T.C."/>
            <person name="Visser J."/>
            <person name="Yu J.-H."/>
            <person name="Zhou M."/>
            <person name="Andersen M.R."/>
            <person name="Archer D.B."/>
            <person name="Baker S.E."/>
            <person name="Benoit I."/>
            <person name="Brakhage A.A."/>
            <person name="Braus G.H."/>
            <person name="Fischer R."/>
            <person name="Frisvad J.C."/>
            <person name="Goldman G.H."/>
            <person name="Houbraken J."/>
            <person name="Oakley B."/>
            <person name="Pocsi I."/>
            <person name="Scazzocchio C."/>
            <person name="Seiboth B."/>
            <person name="vanKuyk P.A."/>
            <person name="Wortman J."/>
            <person name="Dyer P.S."/>
            <person name="Grigoriev I.V."/>
        </authorList>
    </citation>
    <scope>NUCLEOTIDE SEQUENCE [LARGE SCALE GENOMIC DNA]</scope>
    <source>
        <strain evidence="3">CBS 106.47</strain>
    </source>
</reference>